<dbReference type="AlphaFoldDB" id="A0A0A8Y0F3"/>
<evidence type="ECO:0000313" key="1">
    <source>
        <dbReference type="EMBL" id="JAD18538.1"/>
    </source>
</evidence>
<sequence length="25" mass="2760">MISLTYLELLFPPSGPLSGLPSIWK</sequence>
<protein>
    <submittedName>
        <fullName evidence="1">Uncharacterized protein</fullName>
    </submittedName>
</protein>
<accession>A0A0A8Y0F3</accession>
<reference evidence="1" key="2">
    <citation type="journal article" date="2015" name="Data Brief">
        <title>Shoot transcriptome of the giant reed, Arundo donax.</title>
        <authorList>
            <person name="Barrero R.A."/>
            <person name="Guerrero F.D."/>
            <person name="Moolhuijzen P."/>
            <person name="Goolsby J.A."/>
            <person name="Tidwell J."/>
            <person name="Bellgard S.E."/>
            <person name="Bellgard M.I."/>
        </authorList>
    </citation>
    <scope>NUCLEOTIDE SEQUENCE</scope>
    <source>
        <tissue evidence="1">Shoot tissue taken approximately 20 cm above the soil surface</tissue>
    </source>
</reference>
<proteinExistence type="predicted"/>
<organism evidence="1">
    <name type="scientific">Arundo donax</name>
    <name type="common">Giant reed</name>
    <name type="synonym">Donax arundinaceus</name>
    <dbReference type="NCBI Taxonomy" id="35708"/>
    <lineage>
        <taxon>Eukaryota</taxon>
        <taxon>Viridiplantae</taxon>
        <taxon>Streptophyta</taxon>
        <taxon>Embryophyta</taxon>
        <taxon>Tracheophyta</taxon>
        <taxon>Spermatophyta</taxon>
        <taxon>Magnoliopsida</taxon>
        <taxon>Liliopsida</taxon>
        <taxon>Poales</taxon>
        <taxon>Poaceae</taxon>
        <taxon>PACMAD clade</taxon>
        <taxon>Arundinoideae</taxon>
        <taxon>Arundineae</taxon>
        <taxon>Arundo</taxon>
    </lineage>
</organism>
<dbReference type="EMBL" id="GBRH01279357">
    <property type="protein sequence ID" value="JAD18538.1"/>
    <property type="molecule type" value="Transcribed_RNA"/>
</dbReference>
<name>A0A0A8Y0F3_ARUDO</name>
<reference evidence="1" key="1">
    <citation type="submission" date="2014-09" db="EMBL/GenBank/DDBJ databases">
        <authorList>
            <person name="Magalhaes I.L.F."/>
            <person name="Oliveira U."/>
            <person name="Santos F.R."/>
            <person name="Vidigal T.H.D.A."/>
            <person name="Brescovit A.D."/>
            <person name="Santos A.J."/>
        </authorList>
    </citation>
    <scope>NUCLEOTIDE SEQUENCE</scope>
    <source>
        <tissue evidence="1">Shoot tissue taken approximately 20 cm above the soil surface</tissue>
    </source>
</reference>